<feature type="transmembrane region" description="Helical" evidence="7">
    <location>
        <begin position="191"/>
        <end position="209"/>
    </location>
</feature>
<comment type="subcellular location">
    <subcellularLocation>
        <location evidence="1">Cell membrane</location>
        <topology evidence="1">Multi-pass membrane protein</topology>
    </subcellularLocation>
</comment>
<dbReference type="Pfam" id="PF14293">
    <property type="entry name" value="YWFCY"/>
    <property type="match status" value="1"/>
</dbReference>
<dbReference type="CDD" id="cd01127">
    <property type="entry name" value="TrwB_TraG_TraD_VirD4"/>
    <property type="match status" value="1"/>
</dbReference>
<keyword evidence="5 7" id="KW-1133">Transmembrane helix</keyword>
<keyword evidence="4 7" id="KW-0812">Transmembrane</keyword>
<sequence>MQTGENEQALRKILDMSRLISVVLLVIHCYYYLYAAFYEWQFTTSFTDRLLDNIRNTGLFKNFHNSKLIALAFLAISLLGAKGRKDEKMNYKTALAYLITGLLLYFFSALALIPRMDVVLQAVLYIGILTIGFLLMLSGGTLLSRIIKDSLRDDIFNSDNETFPQEERLLENEYSVNLPARYKLKGKWRKSFINFINIFRAVLVLGTPGSGKSFFVIRHFITQTSRKCYTQFVFDFKYPDLSVIAYNAWLKNRHHYKVKPSFYAINFDDLTRSSRCNPLDPTQMVDITDATESARTILLGLNKEWIKKQGDFFVESPINLITAIIWYLRKYQDGAYCTLPHVIEFLQLDYDFLFTLLRSEKELENLVNPFINAYLADVMEQLEGQIASAKIALGRLSSPSLYYVLSGNDLSLDINNPEAPKILCIGSNPQKSQIYGAVISLFVNRLLKIVNQKAKLKNCLIFDEFPTLYLNGISNHIAVARSAKSATVLGMQDMSQLRKDYGKDEADVIMNIVGNVISGQVMGDTAKQLSERIGKIMQDRQSLSINSGDTSISKSKQLESAVPSSKIAGLSSGEFVGMVSDDPDNKIALKAFHCEILNDIPAIQKEEAAYKEIPVIRKIDRDMVERNFLQIKEDVLDIAHSEMERMMADPALSYLVIKKK</sequence>
<dbReference type="InterPro" id="IPR051539">
    <property type="entry name" value="T4SS-coupling_protein"/>
</dbReference>
<evidence type="ECO:0000256" key="7">
    <source>
        <dbReference type="SAM" id="Phobius"/>
    </source>
</evidence>
<evidence type="ECO:0000256" key="4">
    <source>
        <dbReference type="ARBA" id="ARBA00022692"/>
    </source>
</evidence>
<feature type="transmembrane region" description="Helical" evidence="7">
    <location>
        <begin position="119"/>
        <end position="143"/>
    </location>
</feature>
<name>A0AAJ6B9B9_9SPHI</name>
<dbReference type="PANTHER" id="PTHR37937:SF1">
    <property type="entry name" value="CONJUGATIVE TRANSFER: DNA TRANSPORT"/>
    <property type="match status" value="1"/>
</dbReference>
<organism evidence="9 10">
    <name type="scientific">Candidatus Pedobacter colombiensis</name>
    <dbReference type="NCBI Taxonomy" id="3121371"/>
    <lineage>
        <taxon>Bacteria</taxon>
        <taxon>Pseudomonadati</taxon>
        <taxon>Bacteroidota</taxon>
        <taxon>Sphingobacteriia</taxon>
        <taxon>Sphingobacteriales</taxon>
        <taxon>Sphingobacteriaceae</taxon>
        <taxon>Pedobacter</taxon>
    </lineage>
</organism>
<evidence type="ECO:0000313" key="9">
    <source>
        <dbReference type="EMBL" id="WEK21799.1"/>
    </source>
</evidence>
<evidence type="ECO:0000256" key="6">
    <source>
        <dbReference type="ARBA" id="ARBA00023136"/>
    </source>
</evidence>
<evidence type="ECO:0000256" key="3">
    <source>
        <dbReference type="ARBA" id="ARBA00022475"/>
    </source>
</evidence>
<dbReference type="InterPro" id="IPR027417">
    <property type="entry name" value="P-loop_NTPase"/>
</dbReference>
<reference evidence="9" key="1">
    <citation type="submission" date="2023-03" db="EMBL/GenBank/DDBJ databases">
        <title>Andean soil-derived lignocellulolytic bacterial consortium as a source of novel taxa and putative plastic-active enzymes.</title>
        <authorList>
            <person name="Diaz-Garcia L."/>
            <person name="Chuvochina M."/>
            <person name="Feuerriegel G."/>
            <person name="Bunk B."/>
            <person name="Sproer C."/>
            <person name="Streit W.R."/>
            <person name="Rodriguez L.M."/>
            <person name="Overmann J."/>
            <person name="Jimenez D.J."/>
        </authorList>
    </citation>
    <scope>NUCLEOTIDE SEQUENCE</scope>
    <source>
        <strain evidence="9">MAG 3858</strain>
    </source>
</reference>
<evidence type="ECO:0000259" key="8">
    <source>
        <dbReference type="Pfam" id="PF14293"/>
    </source>
</evidence>
<keyword evidence="3" id="KW-1003">Cell membrane</keyword>
<protein>
    <submittedName>
        <fullName evidence="9">Conjugal transfer protein MobC</fullName>
    </submittedName>
</protein>
<feature type="transmembrane region" description="Helical" evidence="7">
    <location>
        <begin position="20"/>
        <end position="43"/>
    </location>
</feature>
<keyword evidence="6 7" id="KW-0472">Membrane</keyword>
<dbReference type="AlphaFoldDB" id="A0AAJ6B9B9"/>
<dbReference type="Gene3D" id="3.40.50.300">
    <property type="entry name" value="P-loop containing nucleotide triphosphate hydrolases"/>
    <property type="match status" value="1"/>
</dbReference>
<dbReference type="SUPFAM" id="SSF52540">
    <property type="entry name" value="P-loop containing nucleoside triphosphate hydrolases"/>
    <property type="match status" value="1"/>
</dbReference>
<proteinExistence type="inferred from homology"/>
<dbReference type="InterPro" id="IPR025988">
    <property type="entry name" value="YWFCY_dom"/>
</dbReference>
<evidence type="ECO:0000256" key="2">
    <source>
        <dbReference type="ARBA" id="ARBA00008806"/>
    </source>
</evidence>
<accession>A0AAJ6B9B9</accession>
<feature type="transmembrane region" description="Helical" evidence="7">
    <location>
        <begin position="63"/>
        <end position="81"/>
    </location>
</feature>
<dbReference type="Pfam" id="PF02534">
    <property type="entry name" value="T4SS-DNA_transf"/>
    <property type="match status" value="1"/>
</dbReference>
<dbReference type="NCBIfam" id="NF041326">
    <property type="entry name" value="Bacteroid_MobC"/>
    <property type="match status" value="1"/>
</dbReference>
<dbReference type="Proteomes" id="UP001214530">
    <property type="component" value="Chromosome"/>
</dbReference>
<dbReference type="EMBL" id="CP119313">
    <property type="protein sequence ID" value="WEK21799.1"/>
    <property type="molecule type" value="Genomic_DNA"/>
</dbReference>
<gene>
    <name evidence="9" type="primary">mobC</name>
    <name evidence="9" type="ORF">P0Y49_14225</name>
</gene>
<feature type="domain" description="YWFCY" evidence="8">
    <location>
        <begin position="5"/>
        <end position="148"/>
    </location>
</feature>
<evidence type="ECO:0000313" key="10">
    <source>
        <dbReference type="Proteomes" id="UP001214530"/>
    </source>
</evidence>
<evidence type="ECO:0000256" key="1">
    <source>
        <dbReference type="ARBA" id="ARBA00004651"/>
    </source>
</evidence>
<comment type="similarity">
    <text evidence="2">Belongs to the VirD4/TraG family.</text>
</comment>
<feature type="transmembrane region" description="Helical" evidence="7">
    <location>
        <begin position="93"/>
        <end position="113"/>
    </location>
</feature>
<dbReference type="PANTHER" id="PTHR37937">
    <property type="entry name" value="CONJUGATIVE TRANSFER: DNA TRANSPORT"/>
    <property type="match status" value="1"/>
</dbReference>
<dbReference type="GO" id="GO:0005886">
    <property type="term" value="C:plasma membrane"/>
    <property type="evidence" value="ECO:0007669"/>
    <property type="project" value="UniProtKB-SubCell"/>
</dbReference>
<dbReference type="InterPro" id="IPR003688">
    <property type="entry name" value="TraG/VirD4"/>
</dbReference>
<evidence type="ECO:0000256" key="5">
    <source>
        <dbReference type="ARBA" id="ARBA00022989"/>
    </source>
</evidence>